<feature type="transmembrane region" description="Helical" evidence="5">
    <location>
        <begin position="328"/>
        <end position="349"/>
    </location>
</feature>
<feature type="transmembrane region" description="Helical" evidence="5">
    <location>
        <begin position="237"/>
        <end position="257"/>
    </location>
</feature>
<dbReference type="InterPro" id="IPR011701">
    <property type="entry name" value="MFS"/>
</dbReference>
<evidence type="ECO:0000313" key="8">
    <source>
        <dbReference type="Proteomes" id="UP000320011"/>
    </source>
</evidence>
<comment type="caution">
    <text evidence="7">The sequence shown here is derived from an EMBL/GenBank/DDBJ whole genome shotgun (WGS) entry which is preliminary data.</text>
</comment>
<dbReference type="CDD" id="cd17393">
    <property type="entry name" value="MFS_MosC_like"/>
    <property type="match status" value="1"/>
</dbReference>
<keyword evidence="8" id="KW-1185">Reference proteome</keyword>
<feature type="transmembrane region" description="Helical" evidence="5">
    <location>
        <begin position="290"/>
        <end position="316"/>
    </location>
</feature>
<dbReference type="GO" id="GO:0005886">
    <property type="term" value="C:plasma membrane"/>
    <property type="evidence" value="ECO:0007669"/>
    <property type="project" value="UniProtKB-SubCell"/>
</dbReference>
<organism evidence="7 8">
    <name type="scientific">Amycolatopsis rhizosphaerae</name>
    <dbReference type="NCBI Taxonomy" id="2053003"/>
    <lineage>
        <taxon>Bacteria</taxon>
        <taxon>Bacillati</taxon>
        <taxon>Actinomycetota</taxon>
        <taxon>Actinomycetes</taxon>
        <taxon>Pseudonocardiales</taxon>
        <taxon>Pseudonocardiaceae</taxon>
        <taxon>Amycolatopsis</taxon>
    </lineage>
</organism>
<dbReference type="SUPFAM" id="SSF103473">
    <property type="entry name" value="MFS general substrate transporter"/>
    <property type="match status" value="1"/>
</dbReference>
<dbReference type="Gene3D" id="1.20.1250.20">
    <property type="entry name" value="MFS general substrate transporter like domains"/>
    <property type="match status" value="2"/>
</dbReference>
<keyword evidence="4 5" id="KW-0472">Membrane</keyword>
<name>A0A558DGA7_9PSEU</name>
<dbReference type="Proteomes" id="UP000320011">
    <property type="component" value="Unassembled WGS sequence"/>
</dbReference>
<evidence type="ECO:0000256" key="4">
    <source>
        <dbReference type="ARBA" id="ARBA00023136"/>
    </source>
</evidence>
<evidence type="ECO:0000256" key="1">
    <source>
        <dbReference type="ARBA" id="ARBA00004651"/>
    </source>
</evidence>
<evidence type="ECO:0000313" key="7">
    <source>
        <dbReference type="EMBL" id="TVT60065.1"/>
    </source>
</evidence>
<feature type="domain" description="Major facilitator superfamily (MFS) profile" evidence="6">
    <location>
        <begin position="1"/>
        <end position="381"/>
    </location>
</feature>
<dbReference type="InterPro" id="IPR051788">
    <property type="entry name" value="MFS_Transporter"/>
</dbReference>
<evidence type="ECO:0000259" key="6">
    <source>
        <dbReference type="PROSITE" id="PS50850"/>
    </source>
</evidence>
<feature type="transmembrane region" description="Helical" evidence="5">
    <location>
        <begin position="36"/>
        <end position="55"/>
    </location>
</feature>
<feature type="transmembrane region" description="Helical" evidence="5">
    <location>
        <begin position="264"/>
        <end position="284"/>
    </location>
</feature>
<feature type="transmembrane region" description="Helical" evidence="5">
    <location>
        <begin position="128"/>
        <end position="152"/>
    </location>
</feature>
<dbReference type="RefSeq" id="WP_144586089.1">
    <property type="nucleotide sequence ID" value="NZ_VJWX01000028.1"/>
</dbReference>
<sequence length="391" mass="39027">MDRVSVFVVFALNGALYGSWAPRVPAISAQLHASPGPFGLALLCLTVGMLIVASLSGRLVERTGARAAIAGSTLLSCVLLPLLGLAGSVPVLGVMMFGLGVSVGAFDVAMNIAAVGAERRAGRPLMPVFHAGFSFGGMAASAAAGLAAAAHWSPVRHFTVAAIVVAVTLLLVLRGLPRAVPRQERNLPGPRVAPARRPVLWLLAVVALCSAIAEGASADWSALLMVTEHGMGEGSAAFAYAGFSLTMAVTRLGGAWVQQRLGSAATLVAGAVLAGSGLVTAAVVPVPWPAFVGFALAGAGLAASFPIALSLAGAAGRRADDSGGEREIAFVTTVAYSGFLIGPPLIGGVAQGSSLSAAFVLAGLVAALIAPAAVAAGRARHRELTALEPAA</sequence>
<feature type="transmembrane region" description="Helical" evidence="5">
    <location>
        <begin position="158"/>
        <end position="177"/>
    </location>
</feature>
<reference evidence="7 8" key="2">
    <citation type="submission" date="2019-08" db="EMBL/GenBank/DDBJ databases">
        <title>Amycolatopsis acidicola sp. nov., isolated from peat swamp forest soil.</title>
        <authorList>
            <person name="Srisuk N."/>
        </authorList>
    </citation>
    <scope>NUCLEOTIDE SEQUENCE [LARGE SCALE GENOMIC DNA]</scope>
    <source>
        <strain evidence="7 8">TBRC 6029</strain>
    </source>
</reference>
<evidence type="ECO:0000256" key="2">
    <source>
        <dbReference type="ARBA" id="ARBA00022692"/>
    </source>
</evidence>
<dbReference type="EMBL" id="VJWX01000028">
    <property type="protein sequence ID" value="TVT60065.1"/>
    <property type="molecule type" value="Genomic_DNA"/>
</dbReference>
<feature type="transmembrane region" description="Helical" evidence="5">
    <location>
        <begin position="198"/>
        <end position="217"/>
    </location>
</feature>
<comment type="subcellular location">
    <subcellularLocation>
        <location evidence="1">Cell membrane</location>
        <topology evidence="1">Multi-pass membrane protein</topology>
    </subcellularLocation>
</comment>
<dbReference type="PROSITE" id="PS50850">
    <property type="entry name" value="MFS"/>
    <property type="match status" value="1"/>
</dbReference>
<proteinExistence type="predicted"/>
<dbReference type="InterPro" id="IPR020846">
    <property type="entry name" value="MFS_dom"/>
</dbReference>
<reference evidence="7 8" key="1">
    <citation type="submission" date="2019-07" db="EMBL/GenBank/DDBJ databases">
        <authorList>
            <person name="Duangmal K."/>
            <person name="Teo W.F.A."/>
        </authorList>
    </citation>
    <scope>NUCLEOTIDE SEQUENCE [LARGE SCALE GENOMIC DNA]</scope>
    <source>
        <strain evidence="7 8">TBRC 6029</strain>
    </source>
</reference>
<keyword evidence="3 5" id="KW-1133">Transmembrane helix</keyword>
<dbReference type="InterPro" id="IPR036259">
    <property type="entry name" value="MFS_trans_sf"/>
</dbReference>
<protein>
    <submittedName>
        <fullName evidence="7">MFS transporter</fullName>
    </submittedName>
</protein>
<feature type="transmembrane region" description="Helical" evidence="5">
    <location>
        <begin position="355"/>
        <end position="376"/>
    </location>
</feature>
<dbReference type="Pfam" id="PF07690">
    <property type="entry name" value="MFS_1"/>
    <property type="match status" value="1"/>
</dbReference>
<dbReference type="PANTHER" id="PTHR23514:SF13">
    <property type="entry name" value="INNER MEMBRANE PROTEIN YBJJ"/>
    <property type="match status" value="1"/>
</dbReference>
<dbReference type="PANTHER" id="PTHR23514">
    <property type="entry name" value="BYPASS OF STOP CODON PROTEIN 6"/>
    <property type="match status" value="1"/>
</dbReference>
<evidence type="ECO:0000256" key="5">
    <source>
        <dbReference type="SAM" id="Phobius"/>
    </source>
</evidence>
<feature type="transmembrane region" description="Helical" evidence="5">
    <location>
        <begin position="67"/>
        <end position="86"/>
    </location>
</feature>
<gene>
    <name evidence="7" type="ORF">FNH05_05060</name>
</gene>
<evidence type="ECO:0000256" key="3">
    <source>
        <dbReference type="ARBA" id="ARBA00022989"/>
    </source>
</evidence>
<accession>A0A558DGA7</accession>
<dbReference type="OrthoDB" id="151222at2"/>
<feature type="transmembrane region" description="Helical" evidence="5">
    <location>
        <begin position="92"/>
        <end position="116"/>
    </location>
</feature>
<keyword evidence="2 5" id="KW-0812">Transmembrane</keyword>
<dbReference type="AlphaFoldDB" id="A0A558DGA7"/>
<dbReference type="GO" id="GO:0022857">
    <property type="term" value="F:transmembrane transporter activity"/>
    <property type="evidence" value="ECO:0007669"/>
    <property type="project" value="InterPro"/>
</dbReference>